<dbReference type="InterPro" id="IPR014922">
    <property type="entry name" value="YdhG-like"/>
</dbReference>
<dbReference type="RefSeq" id="WP_212774326.1">
    <property type="nucleotide sequence ID" value="NZ_AP024601.1"/>
</dbReference>
<dbReference type="Proteomes" id="UP000677436">
    <property type="component" value="Chromosome"/>
</dbReference>
<dbReference type="Pfam" id="PF08818">
    <property type="entry name" value="DUF1801"/>
    <property type="match status" value="1"/>
</dbReference>
<name>A0A8D5UE54_9BACL</name>
<evidence type="ECO:0000313" key="3">
    <source>
        <dbReference type="Proteomes" id="UP000677436"/>
    </source>
</evidence>
<dbReference type="SUPFAM" id="SSF159888">
    <property type="entry name" value="YdhG-like"/>
    <property type="match status" value="1"/>
</dbReference>
<gene>
    <name evidence="2" type="primary">fra</name>
    <name evidence="2" type="ORF">JIR001_08260</name>
</gene>
<dbReference type="AlphaFoldDB" id="A0A8D5UE54"/>
<dbReference type="Gene3D" id="3.90.1150.200">
    <property type="match status" value="1"/>
</dbReference>
<reference evidence="2" key="1">
    <citation type="journal article" date="2013" name="Int. J. Syst. Evol. Microbiol.">
        <title>Polycladomyces abyssicola gen. nov., sp. nov., a thermophilic filamentous bacterium isolated from hemipelagic sediment.</title>
        <authorList>
            <person name="Tsubouchi T."/>
            <person name="Shimane Y."/>
            <person name="Mori K."/>
            <person name="Usui K."/>
            <person name="Hiraki T."/>
            <person name="Tame A."/>
            <person name="Uematsu K."/>
            <person name="Maruyama T."/>
            <person name="Hatada Y."/>
        </authorList>
    </citation>
    <scope>NUCLEOTIDE SEQUENCE</scope>
    <source>
        <strain evidence="2">JIR-001</strain>
    </source>
</reference>
<accession>A0A8D5UE54</accession>
<dbReference type="EMBL" id="AP024601">
    <property type="protein sequence ID" value="BCU81043.1"/>
    <property type="molecule type" value="Genomic_DNA"/>
</dbReference>
<proteinExistence type="predicted"/>
<reference evidence="2" key="2">
    <citation type="journal article" date="2021" name="Microbiol. Resour. Announc.">
        <title>Complete Genome Sequence of Polycladomyces abyssicola JIR-001T, Isolated from Hemipelagic Sediment in Deep Seawater.</title>
        <authorList>
            <person name="Tsubouchi T."/>
            <person name="Kaneko Y."/>
        </authorList>
    </citation>
    <scope>NUCLEOTIDE SEQUENCE</scope>
    <source>
        <strain evidence="2">JIR-001</strain>
    </source>
</reference>
<keyword evidence="3" id="KW-1185">Reference proteome</keyword>
<protein>
    <submittedName>
        <fullName evidence="2">Intracellular iron chaperone frataxin</fullName>
    </submittedName>
</protein>
<evidence type="ECO:0000313" key="2">
    <source>
        <dbReference type="EMBL" id="BCU81043.1"/>
    </source>
</evidence>
<dbReference type="KEGG" id="pabs:JIR001_08260"/>
<sequence length="123" mass="14516">MEVFAEYLAHIDNPQHRARTEEVLTWVTKKFPNLEPQIKWNKPTFTDHGTYIIMFATAKNHLSILPEEQTMVHFADEIAQAGYSASSRLFRIPWTEPVNYELLEKIIEFNIKDKADCSTFWRK</sequence>
<evidence type="ECO:0000259" key="1">
    <source>
        <dbReference type="Pfam" id="PF08818"/>
    </source>
</evidence>
<organism evidence="2 3">
    <name type="scientific">Polycladomyces abyssicola</name>
    <dbReference type="NCBI Taxonomy" id="1125966"/>
    <lineage>
        <taxon>Bacteria</taxon>
        <taxon>Bacillati</taxon>
        <taxon>Bacillota</taxon>
        <taxon>Bacilli</taxon>
        <taxon>Bacillales</taxon>
        <taxon>Thermoactinomycetaceae</taxon>
        <taxon>Polycladomyces</taxon>
    </lineage>
</organism>
<feature type="domain" description="YdhG-like" evidence="1">
    <location>
        <begin position="16"/>
        <end position="111"/>
    </location>
</feature>